<dbReference type="EC" id="2.3.1.9" evidence="8"/>
<evidence type="ECO:0000259" key="6">
    <source>
        <dbReference type="Pfam" id="PF00108"/>
    </source>
</evidence>
<dbReference type="eggNOG" id="COG0183">
    <property type="taxonomic scope" value="Bacteria"/>
</dbReference>
<feature type="domain" description="Thiolase N-terminal" evidence="6">
    <location>
        <begin position="5"/>
        <end position="251"/>
    </location>
</feature>
<dbReference type="InterPro" id="IPR020616">
    <property type="entry name" value="Thiolase_N"/>
</dbReference>
<evidence type="ECO:0000256" key="5">
    <source>
        <dbReference type="RuleBase" id="RU003557"/>
    </source>
</evidence>
<comment type="caution">
    <text evidence="8">The sequence shown here is derived from an EMBL/GenBank/DDBJ whole genome shotgun (WGS) entry which is preliminary data.</text>
</comment>
<dbReference type="SUPFAM" id="SSF53901">
    <property type="entry name" value="Thiolase-like"/>
    <property type="match status" value="2"/>
</dbReference>
<dbReference type="PANTHER" id="PTHR43365">
    <property type="entry name" value="BLR7806 PROTEIN"/>
    <property type="match status" value="1"/>
</dbReference>
<keyword evidence="3 5" id="KW-0012">Acyltransferase</keyword>
<dbReference type="GO" id="GO:0003985">
    <property type="term" value="F:acetyl-CoA C-acetyltransferase activity"/>
    <property type="evidence" value="ECO:0007669"/>
    <property type="project" value="UniProtKB-EC"/>
</dbReference>
<accession>F1YNV0</accession>
<dbReference type="PIRSF" id="PIRSF000429">
    <property type="entry name" value="Ac-CoA_Ac_transf"/>
    <property type="match status" value="1"/>
</dbReference>
<dbReference type="Pfam" id="PF02803">
    <property type="entry name" value="Thiolase_C"/>
    <property type="match status" value="1"/>
</dbReference>
<evidence type="ECO:0000259" key="7">
    <source>
        <dbReference type="Pfam" id="PF02803"/>
    </source>
</evidence>
<protein>
    <submittedName>
        <fullName evidence="8">Acetyl-CoA acetyltransferase</fullName>
        <ecNumber evidence="8">2.3.1.9</ecNumber>
    </submittedName>
</protein>
<dbReference type="OrthoDB" id="3607666at2"/>
<dbReference type="InterPro" id="IPR016039">
    <property type="entry name" value="Thiolase-like"/>
</dbReference>
<dbReference type="InterPro" id="IPR020613">
    <property type="entry name" value="Thiolase_CS"/>
</dbReference>
<keyword evidence="2 5" id="KW-0808">Transferase</keyword>
<dbReference type="Pfam" id="PF00108">
    <property type="entry name" value="Thiolase_N"/>
    <property type="match status" value="1"/>
</dbReference>
<evidence type="ECO:0000256" key="2">
    <source>
        <dbReference type="ARBA" id="ARBA00022679"/>
    </source>
</evidence>
<reference evidence="8 9" key="1">
    <citation type="journal article" date="2011" name="J. Bacteriol.">
        <title>Draft Genome Sequence of Gordonia neofelifaecis NRRL B-59395, a Cholesterol-Degrading Actinomycete.</title>
        <authorList>
            <person name="Ge F."/>
            <person name="Li W."/>
            <person name="Chen G."/>
            <person name="Liu Y."/>
            <person name="Zhang G."/>
            <person name="Yong B."/>
            <person name="Wang Q."/>
            <person name="Wang N."/>
            <person name="Huang Z."/>
            <person name="Li W."/>
            <person name="Wang J."/>
            <person name="Wu C."/>
            <person name="Xie Q."/>
            <person name="Liu G."/>
        </authorList>
    </citation>
    <scope>NUCLEOTIDE SEQUENCE [LARGE SCALE GENOMIC DNA]</scope>
    <source>
        <strain evidence="8 9">NRRL B-59395</strain>
    </source>
</reference>
<dbReference type="NCBIfam" id="TIGR01930">
    <property type="entry name" value="AcCoA-C-Actrans"/>
    <property type="match status" value="1"/>
</dbReference>
<proteinExistence type="inferred from homology"/>
<dbReference type="InterPro" id="IPR020617">
    <property type="entry name" value="Thiolase_C"/>
</dbReference>
<dbReference type="PANTHER" id="PTHR43365:SF1">
    <property type="entry name" value="ACETYL-COA C-ACYLTRANSFERASE"/>
    <property type="match status" value="1"/>
</dbReference>
<evidence type="ECO:0000313" key="9">
    <source>
        <dbReference type="Proteomes" id="UP000035065"/>
    </source>
</evidence>
<dbReference type="PROSITE" id="PS00737">
    <property type="entry name" value="THIOLASE_2"/>
    <property type="match status" value="1"/>
</dbReference>
<dbReference type="EMBL" id="AEUD01000020">
    <property type="protein sequence ID" value="EGD53569.1"/>
    <property type="molecule type" value="Genomic_DNA"/>
</dbReference>
<dbReference type="AlphaFoldDB" id="F1YNV0"/>
<sequence>MTAPVILDAVRTPFGRRDGALAQLHAAELLGMVQTASMVRAGVPADAVDQVIGGCATPLGEQYGNIVRTAWLHAGHPTAPGITAVDAMCGTSLQSLNLLAGQIATGAVDVGVACGVEVMSRVGLTAKQGLGLGTPRPASWTIASPDQFTAADRIAVRRGFSRRDLDEFGVRSQTLARRAWDEGRMRRQVLSVTAPADEAGDEPTVVTRDEGLRDTGLEALGRLRTVVPDGLHTAGTSSQISDGASAAVMASAGYAAANGLAPRGRIVAHIAVGGDMQYLLDSGIDGARRLLGRTGLTVADIDLFEVNEAFASIPMSFAKELSVPEDKLNVNGGAIAVGHPAGATGIRLTASVLDELEHRDAQFGLISICAASATTCVIVERL</sequence>
<evidence type="ECO:0000256" key="4">
    <source>
        <dbReference type="PIRSR" id="PIRSR000429-1"/>
    </source>
</evidence>
<evidence type="ECO:0000313" key="8">
    <source>
        <dbReference type="EMBL" id="EGD53569.1"/>
    </source>
</evidence>
<dbReference type="Proteomes" id="UP000035065">
    <property type="component" value="Unassembled WGS sequence"/>
</dbReference>
<gene>
    <name evidence="8" type="ORF">SCNU_17997</name>
</gene>
<name>F1YNV0_9ACTN</name>
<organism evidence="8 9">
    <name type="scientific">Gordonia neofelifaecis NRRL B-59395</name>
    <dbReference type="NCBI Taxonomy" id="644548"/>
    <lineage>
        <taxon>Bacteria</taxon>
        <taxon>Bacillati</taxon>
        <taxon>Actinomycetota</taxon>
        <taxon>Actinomycetes</taxon>
        <taxon>Mycobacteriales</taxon>
        <taxon>Gordoniaceae</taxon>
        <taxon>Gordonia</taxon>
    </lineage>
</organism>
<keyword evidence="9" id="KW-1185">Reference proteome</keyword>
<feature type="active site" description="Proton acceptor" evidence="4">
    <location>
        <position position="339"/>
    </location>
</feature>
<evidence type="ECO:0000256" key="1">
    <source>
        <dbReference type="ARBA" id="ARBA00010982"/>
    </source>
</evidence>
<comment type="similarity">
    <text evidence="1 5">Belongs to the thiolase-like superfamily. Thiolase family.</text>
</comment>
<feature type="active site" description="Proton acceptor" evidence="4">
    <location>
        <position position="369"/>
    </location>
</feature>
<feature type="domain" description="Thiolase C-terminal" evidence="7">
    <location>
        <begin position="262"/>
        <end position="376"/>
    </location>
</feature>
<dbReference type="InterPro" id="IPR002155">
    <property type="entry name" value="Thiolase"/>
</dbReference>
<evidence type="ECO:0000256" key="3">
    <source>
        <dbReference type="ARBA" id="ARBA00023315"/>
    </source>
</evidence>
<feature type="active site" description="Acyl-thioester intermediate" evidence="4">
    <location>
        <position position="89"/>
    </location>
</feature>
<dbReference type="Gene3D" id="3.40.47.10">
    <property type="match status" value="2"/>
</dbReference>
<dbReference type="STRING" id="644548.SCNU_17997"/>
<dbReference type="CDD" id="cd00751">
    <property type="entry name" value="thiolase"/>
    <property type="match status" value="1"/>
</dbReference>
<dbReference type="RefSeq" id="WP_009680792.1">
    <property type="nucleotide sequence ID" value="NZ_AEUD01000020.1"/>
</dbReference>